<feature type="transmembrane region" description="Helical" evidence="9">
    <location>
        <begin position="60"/>
        <end position="83"/>
    </location>
</feature>
<keyword evidence="4 9" id="KW-1133">Transmembrane helix</keyword>
<evidence type="ECO:0000256" key="8">
    <source>
        <dbReference type="ARBA" id="ARBA00023224"/>
    </source>
</evidence>
<organism evidence="11 12">
    <name type="scientific">Gnathostoma spinigerum</name>
    <dbReference type="NCBI Taxonomy" id="75299"/>
    <lineage>
        <taxon>Eukaryota</taxon>
        <taxon>Metazoa</taxon>
        <taxon>Ecdysozoa</taxon>
        <taxon>Nematoda</taxon>
        <taxon>Chromadorea</taxon>
        <taxon>Rhabditida</taxon>
        <taxon>Spirurina</taxon>
        <taxon>Gnathostomatomorpha</taxon>
        <taxon>Gnathostomatoidea</taxon>
        <taxon>Gnathostomatidae</taxon>
        <taxon>Gnathostoma</taxon>
    </lineage>
</organism>
<feature type="transmembrane region" description="Helical" evidence="9">
    <location>
        <begin position="104"/>
        <end position="125"/>
    </location>
</feature>
<dbReference type="SUPFAM" id="SSF81321">
    <property type="entry name" value="Family A G protein-coupled receptor-like"/>
    <property type="match status" value="1"/>
</dbReference>
<evidence type="ECO:0000313" key="12">
    <source>
        <dbReference type="Proteomes" id="UP001608902"/>
    </source>
</evidence>
<dbReference type="InterPro" id="IPR017452">
    <property type="entry name" value="GPCR_Rhodpsn_7TM"/>
</dbReference>
<evidence type="ECO:0000256" key="5">
    <source>
        <dbReference type="ARBA" id="ARBA00023040"/>
    </source>
</evidence>
<evidence type="ECO:0000256" key="7">
    <source>
        <dbReference type="ARBA" id="ARBA00023170"/>
    </source>
</evidence>
<dbReference type="InterPro" id="IPR001681">
    <property type="entry name" value="Neurokn_rcpt"/>
</dbReference>
<dbReference type="PRINTS" id="PR00237">
    <property type="entry name" value="GPCRRHODOPSN"/>
</dbReference>
<evidence type="ECO:0000256" key="9">
    <source>
        <dbReference type="SAM" id="Phobius"/>
    </source>
</evidence>
<keyword evidence="8" id="KW-0807">Transducer</keyword>
<keyword evidence="7" id="KW-0675">Receptor</keyword>
<evidence type="ECO:0000256" key="2">
    <source>
        <dbReference type="ARBA" id="ARBA00022475"/>
    </source>
</evidence>
<dbReference type="PANTHER" id="PTHR46925:SF2">
    <property type="entry name" value="G-PROTEIN COUPLED RECEPTOR TKR-1-RELATED"/>
    <property type="match status" value="1"/>
</dbReference>
<accession>A0ABD6ETL0</accession>
<keyword evidence="5" id="KW-0297">G-protein coupled receptor</keyword>
<sequence>MAITVALIWVLATFVALPIAVFSRTEKHFFYSSKQQSLGVQWLCLSDFEYKFLYDNILLILQYVLPLVLLSCTFGRIAFAFRTHDRDLHENSMKNEHLRAKHKAIKMLAAIVAIFMICWLPYQLYHAVLERMITSFEVASYSYLVIYWLAMSAAAFNPFIYCFVNARSIVCLSFSNI</sequence>
<protein>
    <recommendedName>
        <fullName evidence="10">G-protein coupled receptors family 1 profile domain-containing protein</fullName>
    </recommendedName>
</protein>
<dbReference type="PANTHER" id="PTHR46925">
    <property type="entry name" value="G-PROTEIN COUPLED RECEPTOR TKR-1-RELATED"/>
    <property type="match status" value="1"/>
</dbReference>
<proteinExistence type="predicted"/>
<evidence type="ECO:0000313" key="11">
    <source>
        <dbReference type="EMBL" id="MFH4983309.1"/>
    </source>
</evidence>
<keyword evidence="12" id="KW-1185">Reference proteome</keyword>
<comment type="subcellular location">
    <subcellularLocation>
        <location evidence="1">Cell membrane</location>
        <topology evidence="1">Multi-pass membrane protein</topology>
    </subcellularLocation>
</comment>
<feature type="domain" description="G-protein coupled receptors family 1 profile" evidence="10">
    <location>
        <begin position="1"/>
        <end position="161"/>
    </location>
</feature>
<keyword evidence="2" id="KW-1003">Cell membrane</keyword>
<dbReference type="Gene3D" id="1.20.1070.10">
    <property type="entry name" value="Rhodopsin 7-helix transmembrane proteins"/>
    <property type="match status" value="1"/>
</dbReference>
<evidence type="ECO:0000259" key="10">
    <source>
        <dbReference type="PROSITE" id="PS50262"/>
    </source>
</evidence>
<gene>
    <name evidence="11" type="ORF">AB6A40_010018</name>
</gene>
<evidence type="ECO:0000256" key="3">
    <source>
        <dbReference type="ARBA" id="ARBA00022692"/>
    </source>
</evidence>
<dbReference type="PROSITE" id="PS50262">
    <property type="entry name" value="G_PROTEIN_RECEP_F1_2"/>
    <property type="match status" value="1"/>
</dbReference>
<keyword evidence="6 9" id="KW-0472">Membrane</keyword>
<dbReference type="Pfam" id="PF00001">
    <property type="entry name" value="7tm_1"/>
    <property type="match status" value="1"/>
</dbReference>
<dbReference type="Proteomes" id="UP001608902">
    <property type="component" value="Unassembled WGS sequence"/>
</dbReference>
<dbReference type="GO" id="GO:0005886">
    <property type="term" value="C:plasma membrane"/>
    <property type="evidence" value="ECO:0007669"/>
    <property type="project" value="UniProtKB-SubCell"/>
</dbReference>
<evidence type="ECO:0000256" key="1">
    <source>
        <dbReference type="ARBA" id="ARBA00004651"/>
    </source>
</evidence>
<dbReference type="InterPro" id="IPR000276">
    <property type="entry name" value="GPCR_Rhodpsn"/>
</dbReference>
<name>A0ABD6ETL0_9BILA</name>
<evidence type="ECO:0000256" key="4">
    <source>
        <dbReference type="ARBA" id="ARBA00022989"/>
    </source>
</evidence>
<dbReference type="GO" id="GO:0004930">
    <property type="term" value="F:G protein-coupled receptor activity"/>
    <property type="evidence" value="ECO:0007669"/>
    <property type="project" value="UniProtKB-KW"/>
</dbReference>
<dbReference type="AlphaFoldDB" id="A0ABD6ETL0"/>
<comment type="caution">
    <text evidence="11">The sequence shown here is derived from an EMBL/GenBank/DDBJ whole genome shotgun (WGS) entry which is preliminary data.</text>
</comment>
<evidence type="ECO:0000256" key="6">
    <source>
        <dbReference type="ARBA" id="ARBA00023136"/>
    </source>
</evidence>
<dbReference type="EMBL" id="JBGFUD010011799">
    <property type="protein sequence ID" value="MFH4983309.1"/>
    <property type="molecule type" value="Genomic_DNA"/>
</dbReference>
<reference evidence="11 12" key="1">
    <citation type="submission" date="2024-08" db="EMBL/GenBank/DDBJ databases">
        <title>Gnathostoma spinigerum genome.</title>
        <authorList>
            <person name="Gonzalez-Bertolin B."/>
            <person name="Monzon S."/>
            <person name="Zaballos A."/>
            <person name="Jimenez P."/>
            <person name="Dekumyoy P."/>
            <person name="Varona S."/>
            <person name="Cuesta I."/>
            <person name="Sumanam S."/>
            <person name="Adisakwattana P."/>
            <person name="Gasser R.B."/>
            <person name="Hernandez-Gonzalez A."/>
            <person name="Young N.D."/>
            <person name="Perteguer M.J."/>
        </authorList>
    </citation>
    <scope>NUCLEOTIDE SEQUENCE [LARGE SCALE GENOMIC DNA]</scope>
    <source>
        <strain evidence="11">AL3</strain>
        <tissue evidence="11">Liver</tissue>
    </source>
</reference>
<feature type="transmembrane region" description="Helical" evidence="9">
    <location>
        <begin position="145"/>
        <end position="164"/>
    </location>
</feature>
<keyword evidence="3 9" id="KW-0812">Transmembrane</keyword>